<dbReference type="AlphaFoldDB" id="A0A914BSZ9"/>
<reference evidence="4" key="1">
    <citation type="submission" date="2022-11" db="UniProtKB">
        <authorList>
            <consortium name="EnsemblMetazoa"/>
        </authorList>
    </citation>
    <scope>IDENTIFICATION</scope>
</reference>
<dbReference type="OMA" id="VKCIVAV"/>
<dbReference type="GeneID" id="119746298"/>
<evidence type="ECO:0000256" key="1">
    <source>
        <dbReference type="SAM" id="MobiDB-lite"/>
    </source>
</evidence>
<dbReference type="Pfam" id="PF01145">
    <property type="entry name" value="Band_7"/>
    <property type="match status" value="1"/>
</dbReference>
<dbReference type="RefSeq" id="XP_038079095.1">
    <property type="nucleotide sequence ID" value="XM_038223167.1"/>
</dbReference>
<keyword evidence="2" id="KW-1133">Transmembrane helix</keyword>
<sequence>METRTRTQYYRRRSTRVKCIVAVVILIVLVVIVVTVVAVTVTNANRRAESTATQAPQPGVTTRKALSTEPTPTTFVAPSKTENVTLSFPVFTRDRLEVVLNVSFQYHISPENFQQLYAIYGSGYGWALESSAVDELKGVGPEFSVREYAADDQDIKRALYDGLRRRLEGTCCKPSCETLPEGCLEDCVLPTQCTDQQRGLYVDAVILWSYAAEIPGFVLDRLREITAYEVSSRPLYTNNAFQ</sequence>
<evidence type="ECO:0000259" key="3">
    <source>
        <dbReference type="Pfam" id="PF01145"/>
    </source>
</evidence>
<keyword evidence="2" id="KW-0812">Transmembrane</keyword>
<evidence type="ECO:0000313" key="4">
    <source>
        <dbReference type="EnsemblMetazoa" id="XP_038079095.1"/>
    </source>
</evidence>
<evidence type="ECO:0000313" key="5">
    <source>
        <dbReference type="Proteomes" id="UP000887568"/>
    </source>
</evidence>
<keyword evidence="5" id="KW-1185">Reference proteome</keyword>
<dbReference type="Proteomes" id="UP000887568">
    <property type="component" value="Unplaced"/>
</dbReference>
<organism evidence="4 5">
    <name type="scientific">Patiria miniata</name>
    <name type="common">Bat star</name>
    <name type="synonym">Asterina miniata</name>
    <dbReference type="NCBI Taxonomy" id="46514"/>
    <lineage>
        <taxon>Eukaryota</taxon>
        <taxon>Metazoa</taxon>
        <taxon>Echinodermata</taxon>
        <taxon>Eleutherozoa</taxon>
        <taxon>Asterozoa</taxon>
        <taxon>Asteroidea</taxon>
        <taxon>Valvatacea</taxon>
        <taxon>Valvatida</taxon>
        <taxon>Asterinidae</taxon>
        <taxon>Patiria</taxon>
    </lineage>
</organism>
<proteinExistence type="predicted"/>
<feature type="transmembrane region" description="Helical" evidence="2">
    <location>
        <begin position="20"/>
        <end position="41"/>
    </location>
</feature>
<name>A0A914BSZ9_PATMI</name>
<accession>A0A914BSZ9</accession>
<dbReference type="InterPro" id="IPR001107">
    <property type="entry name" value="Band_7"/>
</dbReference>
<feature type="region of interest" description="Disordered" evidence="1">
    <location>
        <begin position="47"/>
        <end position="74"/>
    </location>
</feature>
<keyword evidence="2" id="KW-0472">Membrane</keyword>
<feature type="domain" description="Band 7" evidence="3">
    <location>
        <begin position="75"/>
        <end position="168"/>
    </location>
</feature>
<dbReference type="EnsemblMetazoa" id="XM_038223167.1">
    <property type="protein sequence ID" value="XP_038079095.1"/>
    <property type="gene ID" value="LOC119746298"/>
</dbReference>
<evidence type="ECO:0000256" key="2">
    <source>
        <dbReference type="SAM" id="Phobius"/>
    </source>
</evidence>
<dbReference type="OrthoDB" id="5986675at2759"/>
<protein>
    <recommendedName>
        <fullName evidence="3">Band 7 domain-containing protein</fullName>
    </recommendedName>
</protein>